<gene>
    <name evidence="2" type="ORF">TrRE_jg4687</name>
</gene>
<sequence>MKVAFGRTSHSPSTQRRPIDARKPLDDGEVGKLLKDRPVAKVAKVPLAKGETPPEVSELVSLCVSPATLRSRGAELKKRREKEMEKRKTFWEGRGGTEE</sequence>
<dbReference type="Proteomes" id="UP001165082">
    <property type="component" value="Unassembled WGS sequence"/>
</dbReference>
<name>A0A9W7CHN0_9STRA</name>
<accession>A0A9W7CHN0</accession>
<comment type="caution">
    <text evidence="2">The sequence shown here is derived from an EMBL/GenBank/DDBJ whole genome shotgun (WGS) entry which is preliminary data.</text>
</comment>
<feature type="region of interest" description="Disordered" evidence="1">
    <location>
        <begin position="1"/>
        <end position="29"/>
    </location>
</feature>
<evidence type="ECO:0000313" key="3">
    <source>
        <dbReference type="Proteomes" id="UP001165082"/>
    </source>
</evidence>
<dbReference type="OrthoDB" id="10391025at2759"/>
<organism evidence="2 3">
    <name type="scientific">Triparma retinervis</name>
    <dbReference type="NCBI Taxonomy" id="2557542"/>
    <lineage>
        <taxon>Eukaryota</taxon>
        <taxon>Sar</taxon>
        <taxon>Stramenopiles</taxon>
        <taxon>Ochrophyta</taxon>
        <taxon>Bolidophyceae</taxon>
        <taxon>Parmales</taxon>
        <taxon>Triparmaceae</taxon>
        <taxon>Triparma</taxon>
    </lineage>
</organism>
<feature type="region of interest" description="Disordered" evidence="1">
    <location>
        <begin position="72"/>
        <end position="99"/>
    </location>
</feature>
<proteinExistence type="predicted"/>
<evidence type="ECO:0000313" key="2">
    <source>
        <dbReference type="EMBL" id="GMI06667.1"/>
    </source>
</evidence>
<dbReference type="AlphaFoldDB" id="A0A9W7CHN0"/>
<dbReference type="EMBL" id="BRXZ01000171">
    <property type="protein sequence ID" value="GMI06667.1"/>
    <property type="molecule type" value="Genomic_DNA"/>
</dbReference>
<protein>
    <submittedName>
        <fullName evidence="2">Uncharacterized protein</fullName>
    </submittedName>
</protein>
<evidence type="ECO:0000256" key="1">
    <source>
        <dbReference type="SAM" id="MobiDB-lite"/>
    </source>
</evidence>
<keyword evidence="3" id="KW-1185">Reference proteome</keyword>
<feature type="compositionally biased region" description="Basic and acidic residues" evidence="1">
    <location>
        <begin position="17"/>
        <end position="29"/>
    </location>
</feature>
<reference evidence="2" key="1">
    <citation type="submission" date="2022-07" db="EMBL/GenBank/DDBJ databases">
        <title>Genome analysis of Parmales, a sister group of diatoms, reveals the evolutionary specialization of diatoms from phago-mixotrophs to photoautotrophs.</title>
        <authorList>
            <person name="Ban H."/>
            <person name="Sato S."/>
            <person name="Yoshikawa S."/>
            <person name="Kazumasa Y."/>
            <person name="Nakamura Y."/>
            <person name="Ichinomiya M."/>
            <person name="Saitoh K."/>
            <person name="Sato N."/>
            <person name="Blanc-Mathieu R."/>
            <person name="Endo H."/>
            <person name="Kuwata A."/>
            <person name="Ogata H."/>
        </authorList>
    </citation>
    <scope>NUCLEOTIDE SEQUENCE</scope>
</reference>